<dbReference type="SMART" id="SM00089">
    <property type="entry name" value="PKD"/>
    <property type="match status" value="1"/>
</dbReference>
<dbReference type="STRING" id="1168035.SAMN05444280_10442"/>
<dbReference type="SUPFAM" id="SSF49299">
    <property type="entry name" value="PKD domain"/>
    <property type="match status" value="1"/>
</dbReference>
<reference evidence="3 4" key="1">
    <citation type="submission" date="2016-11" db="EMBL/GenBank/DDBJ databases">
        <authorList>
            <person name="Jaros S."/>
            <person name="Januszkiewicz K."/>
            <person name="Wedrychowicz H."/>
        </authorList>
    </citation>
    <scope>NUCLEOTIDE SEQUENCE [LARGE SCALE GENOMIC DNA]</scope>
    <source>
        <strain evidence="3 4">DSM 27063</strain>
    </source>
</reference>
<dbReference type="InterPro" id="IPR000601">
    <property type="entry name" value="PKD_dom"/>
</dbReference>
<keyword evidence="4" id="KW-1185">Reference proteome</keyword>
<proteinExistence type="predicted"/>
<evidence type="ECO:0000256" key="1">
    <source>
        <dbReference type="SAM" id="Coils"/>
    </source>
</evidence>
<evidence type="ECO:0000313" key="3">
    <source>
        <dbReference type="EMBL" id="SHI62757.1"/>
    </source>
</evidence>
<dbReference type="Proteomes" id="UP000184050">
    <property type="component" value="Unassembled WGS sequence"/>
</dbReference>
<dbReference type="InterPro" id="IPR035986">
    <property type="entry name" value="PKD_dom_sf"/>
</dbReference>
<feature type="domain" description="PKD" evidence="2">
    <location>
        <begin position="990"/>
        <end position="1040"/>
    </location>
</feature>
<evidence type="ECO:0000313" key="4">
    <source>
        <dbReference type="Proteomes" id="UP000184050"/>
    </source>
</evidence>
<dbReference type="Gene3D" id="2.60.40.10">
    <property type="entry name" value="Immunoglobulins"/>
    <property type="match status" value="1"/>
</dbReference>
<keyword evidence="1" id="KW-0175">Coiled coil</keyword>
<dbReference type="RefSeq" id="WP_073165680.1">
    <property type="nucleotide sequence ID" value="NZ_FQZE01000004.1"/>
</dbReference>
<dbReference type="InterPro" id="IPR013783">
    <property type="entry name" value="Ig-like_fold"/>
</dbReference>
<feature type="coiled-coil region" evidence="1">
    <location>
        <begin position="501"/>
        <end position="535"/>
    </location>
</feature>
<evidence type="ECO:0000259" key="2">
    <source>
        <dbReference type="PROSITE" id="PS50093"/>
    </source>
</evidence>
<dbReference type="CDD" id="cd00146">
    <property type="entry name" value="PKD"/>
    <property type="match status" value="1"/>
</dbReference>
<dbReference type="EMBL" id="FQZE01000004">
    <property type="protein sequence ID" value="SHI62757.1"/>
    <property type="molecule type" value="Genomic_DNA"/>
</dbReference>
<dbReference type="Pfam" id="PF18911">
    <property type="entry name" value="PKD_4"/>
    <property type="match status" value="1"/>
</dbReference>
<organism evidence="3 4">
    <name type="scientific">Tangfeifania diversioriginum</name>
    <dbReference type="NCBI Taxonomy" id="1168035"/>
    <lineage>
        <taxon>Bacteria</taxon>
        <taxon>Pseudomonadati</taxon>
        <taxon>Bacteroidota</taxon>
        <taxon>Bacteroidia</taxon>
        <taxon>Marinilabiliales</taxon>
        <taxon>Prolixibacteraceae</taxon>
        <taxon>Tangfeifania</taxon>
    </lineage>
</organism>
<dbReference type="PROSITE" id="PS50093">
    <property type="entry name" value="PKD"/>
    <property type="match status" value="1"/>
</dbReference>
<dbReference type="InterPro" id="IPR022409">
    <property type="entry name" value="PKD/Chitinase_dom"/>
</dbReference>
<sequence>MAQKLNEISTQYHSFVENQVLTESQLNGVISYFEDQDRLSRVILSGVGIVCGFKIKYNPSNPSVIISQGAGVTTDGDLLLLRENIPESALKSVDLKQIEYSWVRKFEDNFANYHFFKRFESEGDNLKEVPLDMWEILPQESENADPLGSLENLEDKVVVLYLESFAKEGDLCTAVDCDNQGVEQVARLRVLLVSKTDASYILGLDSIFSKHNIADSVFKLPDVAVRRVVLNPSNSADYNELKRAYFLALNKDDSLLSGLTKGIKTIAQKFEPILKMEISDNELNASLKKLQSILQFGAYNVPFNIQYRYDFIKDIVDTYNEIKSLLLSLKYECCPDINSFPKHLMLGSIDEADTKIKNYRHEFYKSPILNNENNKIEQCHSLVSRLFQMIAQFKTFVGETKITPSGKLSVLSRRAIPFYFNLNEKLLKNWNHLKAEKHKSDTNLSYHTNLLSEAPHIREPLLYNTDGFDFYRIEGHQGKNYKTVLEEIDKLKNSYGLAFDVKALSVNINRKNLNIDDYECEFEDLKVLLRAWTKEQECVLAEVSEFFSGFSMNEPGTNLKDISGVKAMSEARLGVDTFTSANTEKATREASKLEGTTQPKDTYYKAVYSKSNIVSDHLITDENALGSVMLPILEQYKDGSVNDLIVQAENLANQKIDTDAWSNQPEVKAFVIDQSIELMAYSHVLSRKMPGILVDVSDVNIANYKLTLKELCNRVDKMKTSYQNIELSAQLKAFMGVLITQLSSICCSAKKLEVLLEEIDQRKRNILLRLQLSKFVEKHPGLEHKAGVEPGGTFVLVYLNKSKPAEEEKATEDAEFEERLGTEKGMAAASETFGNRISRLEKYIDAAKSGMIAEENISKYEKQLKGELERMVSGALAADEISNNVVVADFSLPYMCCSDCAPVNFIIQKPPARLLLEKDEICLGKDSEIDFEVFPEDGIVEANREVPGMKIENKKLVFDANAFPEELLGETIRFTVNQQITDAELIVFKAPQVDFEAPERAAVNQRITFEPSGDIEGVSFLWDFGDGSPTSTQKSPSHRYQELPDNANNSVVVKLVVVSSNGVCSSTVEHEIRLFEIIIEVFLPEANYCEKDEKAYPFTVDAGANVKVEGPGVEHDENGNYIFIPAKAGIGEHSFKVNGKTADFSAKVHKAPVAKFTASQEGNQLVLTNNSTGADNYVWTINGKKQERADKSPVVINLDPNSPTAWRLSLEAISEFCGSDKQDLTAETHFIDDEPEEDICIDETGEIISNDLKILFKLNLPDSNFVVPVWMSTSQLYGGTAEFNKGVLDDLQNFLSGKNNAKLPELFTELLDSTAEMISRMAENPESEEYKRLLQIFVLQLQLFYNVLACQDKETIQASAEILTKLLDQIITILQKLKEQKVAIPESFSAFLKKWSAKIEGNTLLEEHWKIILENKLIS</sequence>
<protein>
    <recommendedName>
        <fullName evidence="2">PKD domain-containing protein</fullName>
    </recommendedName>
</protein>
<dbReference type="OrthoDB" id="596204at2"/>
<accession>A0A1M6CP25</accession>
<name>A0A1M6CP25_9BACT</name>
<gene>
    <name evidence="3" type="ORF">SAMN05444280_10442</name>
</gene>